<keyword evidence="1" id="KW-0175">Coiled coil</keyword>
<dbReference type="OrthoDB" id="296833at2759"/>
<accession>A0D7K0</accession>
<sequence length="827" mass="97053">MQYTQTQLEISLASFKDIRNNLKDEFQDYILQNNSKDKETPNNFGIILKELKNKNQQKQQQLAMNSPPDFSQASTYSQNYQFSKSGDETERLTKELEVQKSLIQSEVELKKSINFIKKQIYPLQEYANQLSLQQKQAESECKTAESESNRIKKTIGELQSSIARLKYQRQQYRDFIYEQSMKVEQNLKQEQSTLEQQNEAVENLVQTIAKQKAQIEDLIKQQYEKMEKSEQQRITIQNYLALTKLYEFCTNQIEQLNVNDNTQRISSESESSGRDDLYSDQEDSIITTNNFFQTQVQASSQPRSKQRIPTPKKKKKEKKKLTYPQLMEKFQKSKELLSKIKNDVDINIMEQFILNHYQEESEIQRQLADQHQVLQESKDEYLHEIQMLNDKLNLTDDVREKLVRCQEPTSENFNQKILTHKIANTSNENELQIIKQTDKLIKLEALFFTLNTRAMSLLRRICSILQNIQQISEKLDNRIINVYQNAVLTVGLLRSNNELDLNQFPKFKKLLKGNNLTLIYCDQQVFQEFCEKVENLTDDGLSTNFQLLIEMCMTRIAGETQCIYEQISTICNCLKDEVRRLCNYGSLRSFRDLTSLPITNLANSYNAPTMRKLKEYSDSKQSEVTSKKSMERFEKKSLLADEFKFVIEQNEKSLNEDDIDEFYYQIKKEIEAKPSTKTTRIETANLTKTTLVYDQPQKSKMTEFFRSNSKVSQSLRRIQSCKVNIKLLEGQFIDAQSKNFRQFLEKEQKHIELLSRMNRTGSTSAFQPTTLRPKSQEKTRVLNILPRTISTSQQQRSARKKIVALQLEKDMKRLNDQVGRFTKLKLN</sequence>
<dbReference type="GeneID" id="5032232"/>
<dbReference type="HOGENOM" id="CLU_343416_0_0_1"/>
<reference evidence="3 4" key="1">
    <citation type="journal article" date="2006" name="Nature">
        <title>Global trends of whole-genome duplications revealed by the ciliate Paramecium tetraurelia.</title>
        <authorList>
            <consortium name="Genoscope"/>
            <person name="Aury J.-M."/>
            <person name="Jaillon O."/>
            <person name="Duret L."/>
            <person name="Noel B."/>
            <person name="Jubin C."/>
            <person name="Porcel B.M."/>
            <person name="Segurens B."/>
            <person name="Daubin V."/>
            <person name="Anthouard V."/>
            <person name="Aiach N."/>
            <person name="Arnaiz O."/>
            <person name="Billaut A."/>
            <person name="Beisson J."/>
            <person name="Blanc I."/>
            <person name="Bouhouche K."/>
            <person name="Camara F."/>
            <person name="Duharcourt S."/>
            <person name="Guigo R."/>
            <person name="Gogendeau D."/>
            <person name="Katinka M."/>
            <person name="Keller A.-M."/>
            <person name="Kissmehl R."/>
            <person name="Klotz C."/>
            <person name="Koll F."/>
            <person name="Le Moue A."/>
            <person name="Lepere C."/>
            <person name="Malinsky S."/>
            <person name="Nowacki M."/>
            <person name="Nowak J.K."/>
            <person name="Plattner H."/>
            <person name="Poulain J."/>
            <person name="Ruiz F."/>
            <person name="Serrano V."/>
            <person name="Zagulski M."/>
            <person name="Dessen P."/>
            <person name="Betermier M."/>
            <person name="Weissenbach J."/>
            <person name="Scarpelli C."/>
            <person name="Schachter V."/>
            <person name="Sperling L."/>
            <person name="Meyer E."/>
            <person name="Cohen J."/>
            <person name="Wincker P."/>
        </authorList>
    </citation>
    <scope>NUCLEOTIDE SEQUENCE [LARGE SCALE GENOMIC DNA]</scope>
    <source>
        <strain evidence="3 4">Stock d4-2</strain>
    </source>
</reference>
<dbReference type="OMA" id="STICNCL"/>
<evidence type="ECO:0000313" key="3">
    <source>
        <dbReference type="EMBL" id="CAK79017.1"/>
    </source>
</evidence>
<dbReference type="Proteomes" id="UP000000600">
    <property type="component" value="Unassembled WGS sequence"/>
</dbReference>
<evidence type="ECO:0000313" key="4">
    <source>
        <dbReference type="Proteomes" id="UP000000600"/>
    </source>
</evidence>
<feature type="region of interest" description="Disordered" evidence="2">
    <location>
        <begin position="295"/>
        <end position="320"/>
    </location>
</feature>
<proteinExistence type="predicted"/>
<feature type="coiled-coil region" evidence="1">
    <location>
        <begin position="180"/>
        <end position="232"/>
    </location>
</feature>
<dbReference type="KEGG" id="ptm:GSPATT00013984001"/>
<dbReference type="RefSeq" id="XP_001446414.1">
    <property type="nucleotide sequence ID" value="XM_001446377.1"/>
</dbReference>
<organism evidence="3 4">
    <name type="scientific">Paramecium tetraurelia</name>
    <dbReference type="NCBI Taxonomy" id="5888"/>
    <lineage>
        <taxon>Eukaryota</taxon>
        <taxon>Sar</taxon>
        <taxon>Alveolata</taxon>
        <taxon>Ciliophora</taxon>
        <taxon>Intramacronucleata</taxon>
        <taxon>Oligohymenophorea</taxon>
        <taxon>Peniculida</taxon>
        <taxon>Parameciidae</taxon>
        <taxon>Paramecium</taxon>
    </lineage>
</organism>
<gene>
    <name evidence="3" type="ORF">GSPATT00013984001</name>
</gene>
<feature type="compositionally biased region" description="Basic residues" evidence="2">
    <location>
        <begin position="304"/>
        <end position="320"/>
    </location>
</feature>
<evidence type="ECO:0000256" key="1">
    <source>
        <dbReference type="SAM" id="Coils"/>
    </source>
</evidence>
<dbReference type="InParanoid" id="A0D7K0"/>
<feature type="coiled-coil region" evidence="1">
    <location>
        <begin position="127"/>
        <end position="154"/>
    </location>
</feature>
<evidence type="ECO:0000256" key="2">
    <source>
        <dbReference type="SAM" id="MobiDB-lite"/>
    </source>
</evidence>
<keyword evidence="4" id="KW-1185">Reference proteome</keyword>
<name>A0D7K0_PARTE</name>
<dbReference type="STRING" id="5888.A0D7K0"/>
<dbReference type="EMBL" id="CT868319">
    <property type="protein sequence ID" value="CAK79017.1"/>
    <property type="molecule type" value="Genomic_DNA"/>
</dbReference>
<protein>
    <recommendedName>
        <fullName evidence="5">FH2 domain-containing protein</fullName>
    </recommendedName>
</protein>
<evidence type="ECO:0008006" key="5">
    <source>
        <dbReference type="Google" id="ProtNLM"/>
    </source>
</evidence>
<dbReference type="AlphaFoldDB" id="A0D7K0"/>